<sequence>MSRLAKSMPNITDDFLYSNVSGVLTYLASIASSSNSRRAPNPTTSPAEVRMGHSSRR</sequence>
<dbReference type="Proteomes" id="UP000039217">
    <property type="component" value="Unassembled WGS sequence"/>
</dbReference>
<reference evidence="6 7" key="1">
    <citation type="submission" date="2015-03" db="EMBL/GenBank/DDBJ databases">
        <authorList>
            <consortium name="Pathogen Informatics"/>
        </authorList>
    </citation>
    <scope>NUCLEOTIDE SEQUENCE [LARGE SCALE GENOMIC DNA]</scope>
    <source>
        <strain evidence="4 9">Bir 185</strain>
        <strain evidence="3 8">Bir 187</strain>
        <strain evidence="2 7">C09601061</strain>
        <strain evidence="5 6">D00501624</strain>
    </source>
</reference>
<feature type="region of interest" description="Disordered" evidence="1">
    <location>
        <begin position="32"/>
        <end position="57"/>
    </location>
</feature>
<evidence type="ECO:0000313" key="5">
    <source>
        <dbReference type="EMBL" id="CNV69413.1"/>
    </source>
</evidence>
<evidence type="ECO:0000313" key="9">
    <source>
        <dbReference type="Proteomes" id="UP000050164"/>
    </source>
</evidence>
<dbReference type="Proteomes" id="UP000050164">
    <property type="component" value="Unassembled WGS sequence"/>
</dbReference>
<evidence type="ECO:0000313" key="3">
    <source>
        <dbReference type="EMBL" id="CKS14318.1"/>
    </source>
</evidence>
<dbReference type="EMBL" id="CNFU01000588">
    <property type="protein sequence ID" value="CKS14318.1"/>
    <property type="molecule type" value="Genomic_DNA"/>
</dbReference>
<protein>
    <submittedName>
        <fullName evidence="2">Uncharacterized protein</fullName>
    </submittedName>
</protein>
<dbReference type="EMBL" id="CQQC01001158">
    <property type="protein sequence ID" value="CNV69413.1"/>
    <property type="molecule type" value="Genomic_DNA"/>
</dbReference>
<evidence type="ECO:0000313" key="8">
    <source>
        <dbReference type="Proteomes" id="UP000049023"/>
    </source>
</evidence>
<evidence type="ECO:0000313" key="7">
    <source>
        <dbReference type="Proteomes" id="UP000046680"/>
    </source>
</evidence>
<dbReference type="AlphaFoldDB" id="A0A654U1Z4"/>
<gene>
    <name evidence="2" type="ORF">ERS007657_02313</name>
    <name evidence="5" type="ORF">ERS007661_02940</name>
    <name evidence="4" type="ORF">ERS027659_02825</name>
    <name evidence="3" type="ORF">ERS027661_02650</name>
</gene>
<name>A0A654U1Z4_MYCTX</name>
<organism evidence="2 7">
    <name type="scientific">Mycobacterium tuberculosis</name>
    <dbReference type="NCBI Taxonomy" id="1773"/>
    <lineage>
        <taxon>Bacteria</taxon>
        <taxon>Bacillati</taxon>
        <taxon>Actinomycetota</taxon>
        <taxon>Actinomycetes</taxon>
        <taxon>Mycobacteriales</taxon>
        <taxon>Mycobacteriaceae</taxon>
        <taxon>Mycobacterium</taxon>
        <taxon>Mycobacterium tuberculosis complex</taxon>
    </lineage>
</organism>
<dbReference type="Proteomes" id="UP000049023">
    <property type="component" value="Unassembled WGS sequence"/>
</dbReference>
<feature type="compositionally biased region" description="Low complexity" evidence="1">
    <location>
        <begin position="32"/>
        <end position="42"/>
    </location>
</feature>
<evidence type="ECO:0000313" key="2">
    <source>
        <dbReference type="EMBL" id="CFR84810.1"/>
    </source>
</evidence>
<evidence type="ECO:0000313" key="6">
    <source>
        <dbReference type="Proteomes" id="UP000039217"/>
    </source>
</evidence>
<accession>A0A654U1Z4</accession>
<dbReference type="EMBL" id="CGCX01000868">
    <property type="protein sequence ID" value="CFR84810.1"/>
    <property type="molecule type" value="Genomic_DNA"/>
</dbReference>
<dbReference type="EMBL" id="CNFT01000729">
    <property type="protein sequence ID" value="CKS23953.1"/>
    <property type="molecule type" value="Genomic_DNA"/>
</dbReference>
<dbReference type="Proteomes" id="UP000046680">
    <property type="component" value="Unassembled WGS sequence"/>
</dbReference>
<evidence type="ECO:0000256" key="1">
    <source>
        <dbReference type="SAM" id="MobiDB-lite"/>
    </source>
</evidence>
<proteinExistence type="predicted"/>
<evidence type="ECO:0000313" key="4">
    <source>
        <dbReference type="EMBL" id="CKS23953.1"/>
    </source>
</evidence>